<evidence type="ECO:0000313" key="2">
    <source>
        <dbReference type="EMBL" id="MPC36269.1"/>
    </source>
</evidence>
<evidence type="ECO:0000256" key="1">
    <source>
        <dbReference type="SAM" id="MobiDB-lite"/>
    </source>
</evidence>
<comment type="caution">
    <text evidence="2">The sequence shown here is derived from an EMBL/GenBank/DDBJ whole genome shotgun (WGS) entry which is preliminary data.</text>
</comment>
<accession>A0A5B7ET65</accession>
<protein>
    <submittedName>
        <fullName evidence="2">Uncharacterized protein</fullName>
    </submittedName>
</protein>
<gene>
    <name evidence="2" type="ORF">E2C01_029721</name>
</gene>
<sequence length="130" mass="14513">MAESQGWVWDDSSGNSSRRAAGSRSRREGVAVVAALHRSPRQKQMNTCNKPCVQMNHGDQRGRNTTGKIRLGWVRHNNRGIEVPLESSRNRNISPHFSLSLHSTYLAWSPPERQIGSPAVDTFGASFEPF</sequence>
<dbReference type="Proteomes" id="UP000324222">
    <property type="component" value="Unassembled WGS sequence"/>
</dbReference>
<reference evidence="2 3" key="1">
    <citation type="submission" date="2019-05" db="EMBL/GenBank/DDBJ databases">
        <title>Another draft genome of Portunus trituberculatus and its Hox gene families provides insights of decapod evolution.</title>
        <authorList>
            <person name="Jeong J.-H."/>
            <person name="Song I."/>
            <person name="Kim S."/>
            <person name="Choi T."/>
            <person name="Kim D."/>
            <person name="Ryu S."/>
            <person name="Kim W."/>
        </authorList>
    </citation>
    <scope>NUCLEOTIDE SEQUENCE [LARGE SCALE GENOMIC DNA]</scope>
    <source>
        <tissue evidence="2">Muscle</tissue>
    </source>
</reference>
<organism evidence="2 3">
    <name type="scientific">Portunus trituberculatus</name>
    <name type="common">Swimming crab</name>
    <name type="synonym">Neptunus trituberculatus</name>
    <dbReference type="NCBI Taxonomy" id="210409"/>
    <lineage>
        <taxon>Eukaryota</taxon>
        <taxon>Metazoa</taxon>
        <taxon>Ecdysozoa</taxon>
        <taxon>Arthropoda</taxon>
        <taxon>Crustacea</taxon>
        <taxon>Multicrustacea</taxon>
        <taxon>Malacostraca</taxon>
        <taxon>Eumalacostraca</taxon>
        <taxon>Eucarida</taxon>
        <taxon>Decapoda</taxon>
        <taxon>Pleocyemata</taxon>
        <taxon>Brachyura</taxon>
        <taxon>Eubrachyura</taxon>
        <taxon>Portunoidea</taxon>
        <taxon>Portunidae</taxon>
        <taxon>Portuninae</taxon>
        <taxon>Portunus</taxon>
    </lineage>
</organism>
<dbReference type="EMBL" id="VSRR010003468">
    <property type="protein sequence ID" value="MPC36269.1"/>
    <property type="molecule type" value="Genomic_DNA"/>
</dbReference>
<feature type="compositionally biased region" description="Low complexity" evidence="1">
    <location>
        <begin position="12"/>
        <end position="23"/>
    </location>
</feature>
<dbReference type="AlphaFoldDB" id="A0A5B7ET65"/>
<feature type="region of interest" description="Disordered" evidence="1">
    <location>
        <begin position="1"/>
        <end position="66"/>
    </location>
</feature>
<keyword evidence="3" id="KW-1185">Reference proteome</keyword>
<name>A0A5B7ET65_PORTR</name>
<proteinExistence type="predicted"/>
<evidence type="ECO:0000313" key="3">
    <source>
        <dbReference type="Proteomes" id="UP000324222"/>
    </source>
</evidence>